<feature type="region of interest" description="Disordered" evidence="7">
    <location>
        <begin position="528"/>
        <end position="551"/>
    </location>
</feature>
<dbReference type="KEGG" id="pej:FYC62_06760"/>
<dbReference type="SUPFAM" id="SSF55545">
    <property type="entry name" value="beta-N-acetylhexosaminidase-like domain"/>
    <property type="match status" value="1"/>
</dbReference>
<dbReference type="GO" id="GO:0005975">
    <property type="term" value="P:carbohydrate metabolic process"/>
    <property type="evidence" value="ECO:0007669"/>
    <property type="project" value="InterPro"/>
</dbReference>
<comment type="catalytic activity">
    <reaction evidence="1">
        <text>Hydrolysis of terminal non-reducing N-acetyl-D-hexosamine residues in N-acetyl-beta-D-hexosaminides.</text>
        <dbReference type="EC" id="3.2.1.52"/>
    </reaction>
</comment>
<sequence>MHQLAKFLFAILFISFSLNSEAQDHDLAIIPKPFSYEKVAASFLVHQATAIQTDEKSNAQAAYYFQNEVLKATGLSLGIKKSALNNVISFKLVPLKGKESHLYQIKMTAQKVEVSAATEEGLFRAAASLLQVLKQSKNVNGAYALSCWNITDKAFFEWRGLMLDESRHFFGKEKVKQILDWMAFYKLNKFHWHLTDQPGWRIEIKKYPRLTTVGGVGSYSNASAKAQYYSQEDIKEIIAYAANRFIEVIPEIDMPGHATAANLAYPQFSGGGSPKYPEFTFNPAKEGTYQYLTDILKEVNVLFPSQKIHIGADEVHFGNQHWNVDADVQKLMKEKNFTSLKEVEHHFLYRMGDSILKMDNEILAWDEVVDSKLPVAQTTVFWWRHDKPDVLKQALAKGFKTVLCPRLPLYFDFVQDEKHQIGRKWDGKFVTIEQVYQFPNQDILSLEGAAKLVQGIQANIWTESISTENHLDYMLFPRITALAEAAWVKPDTKDYTLFKQRLNVHLKYFGESGLYYFYPFSPEKFQEFQGPVQRKKQSTSTDDLTKQEKGL</sequence>
<evidence type="ECO:0000256" key="2">
    <source>
        <dbReference type="ARBA" id="ARBA00006285"/>
    </source>
</evidence>
<evidence type="ECO:0000256" key="6">
    <source>
        <dbReference type="PIRSR" id="PIRSR625705-1"/>
    </source>
</evidence>
<feature type="active site" description="Proton donor" evidence="6">
    <location>
        <position position="314"/>
    </location>
</feature>
<dbReference type="PANTHER" id="PTHR22600:SF57">
    <property type="entry name" value="BETA-N-ACETYLHEXOSAMINIDASE"/>
    <property type="match status" value="1"/>
</dbReference>
<keyword evidence="5" id="KW-0326">Glycosidase</keyword>
<dbReference type="GO" id="GO:0004563">
    <property type="term" value="F:beta-N-acetylhexosaminidase activity"/>
    <property type="evidence" value="ECO:0007669"/>
    <property type="project" value="UniProtKB-EC"/>
</dbReference>
<proteinExistence type="inferred from homology"/>
<dbReference type="Pfam" id="PF00728">
    <property type="entry name" value="Glyco_hydro_20"/>
    <property type="match status" value="1"/>
</dbReference>
<evidence type="ECO:0000259" key="9">
    <source>
        <dbReference type="Pfam" id="PF00728"/>
    </source>
</evidence>
<feature type="domain" description="Glycoside hydrolase family 20 catalytic" evidence="9">
    <location>
        <begin position="156"/>
        <end position="489"/>
    </location>
</feature>
<keyword evidence="4" id="KW-0378">Hydrolase</keyword>
<dbReference type="CDD" id="cd06563">
    <property type="entry name" value="GH20_chitobiase-like"/>
    <property type="match status" value="1"/>
</dbReference>
<evidence type="ECO:0000313" key="11">
    <source>
        <dbReference type="EMBL" id="QEK51401.1"/>
    </source>
</evidence>
<dbReference type="Gene3D" id="3.20.20.80">
    <property type="entry name" value="Glycosidases"/>
    <property type="match status" value="1"/>
</dbReference>
<feature type="domain" description="Beta-hexosaminidase bacterial type N-terminal" evidence="10">
    <location>
        <begin position="28"/>
        <end position="152"/>
    </location>
</feature>
<keyword evidence="12" id="KW-1185">Reference proteome</keyword>
<evidence type="ECO:0000256" key="4">
    <source>
        <dbReference type="ARBA" id="ARBA00022801"/>
    </source>
</evidence>
<dbReference type="InterPro" id="IPR015883">
    <property type="entry name" value="Glyco_hydro_20_cat"/>
</dbReference>
<reference evidence="11 12" key="1">
    <citation type="submission" date="2019-08" db="EMBL/GenBank/DDBJ databases">
        <title>Pedobacter sp. nov., isolated from Han river, South Korea.</title>
        <authorList>
            <person name="Lee D.-H."/>
            <person name="Kim Y.-S."/>
            <person name="Hwang E.-M."/>
            <person name="Le Tran T.C."/>
            <person name="Cha C.-J."/>
        </authorList>
    </citation>
    <scope>NUCLEOTIDE SEQUENCE [LARGE SCALE GENOMIC DNA]</scope>
    <source>
        <strain evidence="11 12">CJ43</strain>
    </source>
</reference>
<dbReference type="RefSeq" id="WP_149074412.1">
    <property type="nucleotide sequence ID" value="NZ_CP043329.1"/>
</dbReference>
<evidence type="ECO:0000259" key="10">
    <source>
        <dbReference type="Pfam" id="PF02838"/>
    </source>
</evidence>
<keyword evidence="8" id="KW-0732">Signal</keyword>
<dbReference type="SUPFAM" id="SSF51445">
    <property type="entry name" value="(Trans)glycosidases"/>
    <property type="match status" value="1"/>
</dbReference>
<protein>
    <recommendedName>
        <fullName evidence="3">beta-N-acetylhexosaminidase</fullName>
        <ecNumber evidence="3">3.2.1.52</ecNumber>
    </recommendedName>
</protein>
<evidence type="ECO:0000256" key="5">
    <source>
        <dbReference type="ARBA" id="ARBA00023295"/>
    </source>
</evidence>
<dbReference type="PANTHER" id="PTHR22600">
    <property type="entry name" value="BETA-HEXOSAMINIDASE"/>
    <property type="match status" value="1"/>
</dbReference>
<feature type="chain" id="PRO_5022932666" description="beta-N-acetylhexosaminidase" evidence="8">
    <location>
        <begin position="23"/>
        <end position="551"/>
    </location>
</feature>
<dbReference type="InterPro" id="IPR029018">
    <property type="entry name" value="Hex-like_dom2"/>
</dbReference>
<dbReference type="EC" id="3.2.1.52" evidence="3"/>
<dbReference type="PRINTS" id="PR00738">
    <property type="entry name" value="GLHYDRLASE20"/>
</dbReference>
<evidence type="ECO:0000256" key="3">
    <source>
        <dbReference type="ARBA" id="ARBA00012663"/>
    </source>
</evidence>
<evidence type="ECO:0000256" key="7">
    <source>
        <dbReference type="SAM" id="MobiDB-lite"/>
    </source>
</evidence>
<dbReference type="Gene3D" id="3.30.379.10">
    <property type="entry name" value="Chitobiase/beta-hexosaminidase domain 2-like"/>
    <property type="match status" value="1"/>
</dbReference>
<dbReference type="InterPro" id="IPR017853">
    <property type="entry name" value="GH"/>
</dbReference>
<dbReference type="Pfam" id="PF02838">
    <property type="entry name" value="Glyco_hydro_20b"/>
    <property type="match status" value="1"/>
</dbReference>
<evidence type="ECO:0000313" key="12">
    <source>
        <dbReference type="Proteomes" id="UP000323653"/>
    </source>
</evidence>
<dbReference type="GO" id="GO:0030203">
    <property type="term" value="P:glycosaminoglycan metabolic process"/>
    <property type="evidence" value="ECO:0007669"/>
    <property type="project" value="TreeGrafter"/>
</dbReference>
<dbReference type="GO" id="GO:0016020">
    <property type="term" value="C:membrane"/>
    <property type="evidence" value="ECO:0007669"/>
    <property type="project" value="TreeGrafter"/>
</dbReference>
<accession>A0A5C0VI87</accession>
<dbReference type="AlphaFoldDB" id="A0A5C0VI87"/>
<name>A0A5C0VI87_9SPHI</name>
<organism evidence="11 12">
    <name type="scientific">Pedobacter aquae</name>
    <dbReference type="NCBI Taxonomy" id="2605747"/>
    <lineage>
        <taxon>Bacteria</taxon>
        <taxon>Pseudomonadati</taxon>
        <taxon>Bacteroidota</taxon>
        <taxon>Sphingobacteriia</taxon>
        <taxon>Sphingobacteriales</taxon>
        <taxon>Sphingobacteriaceae</taxon>
        <taxon>Pedobacter</taxon>
    </lineage>
</organism>
<evidence type="ECO:0000256" key="1">
    <source>
        <dbReference type="ARBA" id="ARBA00001231"/>
    </source>
</evidence>
<dbReference type="EMBL" id="CP043329">
    <property type="protein sequence ID" value="QEK51401.1"/>
    <property type="molecule type" value="Genomic_DNA"/>
</dbReference>
<gene>
    <name evidence="11" type="ORF">FYC62_06760</name>
</gene>
<dbReference type="InterPro" id="IPR025705">
    <property type="entry name" value="Beta_hexosaminidase_sua/sub"/>
</dbReference>
<comment type="similarity">
    <text evidence="2">Belongs to the glycosyl hydrolase 20 family.</text>
</comment>
<feature type="signal peptide" evidence="8">
    <location>
        <begin position="1"/>
        <end position="22"/>
    </location>
</feature>
<dbReference type="Proteomes" id="UP000323653">
    <property type="component" value="Chromosome"/>
</dbReference>
<evidence type="ECO:0000256" key="8">
    <source>
        <dbReference type="SAM" id="SignalP"/>
    </source>
</evidence>
<dbReference type="InterPro" id="IPR015882">
    <property type="entry name" value="HEX_bac_N"/>
</dbReference>